<dbReference type="EMBL" id="JBCITK010000001">
    <property type="protein sequence ID" value="MEN0643333.1"/>
    <property type="molecule type" value="Genomic_DNA"/>
</dbReference>
<accession>A0ABU9VHL8</accession>
<dbReference type="PANTHER" id="PTHR38450:SF1">
    <property type="entry name" value="STAGE V SPORULATION PROTEIN AC"/>
    <property type="match status" value="1"/>
</dbReference>
<dbReference type="PANTHER" id="PTHR38450">
    <property type="entry name" value="STAGE V SPORULATION PROTEIN AC-RELATED"/>
    <property type="match status" value="1"/>
</dbReference>
<keyword evidence="1" id="KW-0812">Transmembrane</keyword>
<sequence length="152" mass="16516">MPTKKQEDYAKNSKLYEQKPSIWLAGGKAFIVGGFICLVGQVIINFYDLFLVRTREDAIQWMLVTLIFVSSFMTGFGWYRKVAQSFGAGILVPITGLTNLMTSSAMEHRNEGIIEGVAGNVLKLAGAVVVAGVVMAYVVSAVRLIIHAILSG</sequence>
<keyword evidence="1" id="KW-0472">Membrane</keyword>
<comment type="caution">
    <text evidence="2">The sequence shown here is derived from an EMBL/GenBank/DDBJ whole genome shotgun (WGS) entry which is preliminary data.</text>
</comment>
<organism evidence="2 3">
    <name type="scientific">Alkalicoccobacillus gibsonii</name>
    <dbReference type="NCBI Taxonomy" id="79881"/>
    <lineage>
        <taxon>Bacteria</taxon>
        <taxon>Bacillati</taxon>
        <taxon>Bacillota</taxon>
        <taxon>Bacilli</taxon>
        <taxon>Bacillales</taxon>
        <taxon>Bacillaceae</taxon>
        <taxon>Alkalicoccobacillus</taxon>
    </lineage>
</organism>
<proteinExistence type="predicted"/>
<name>A0ABU9VHL8_9BACI</name>
<protein>
    <submittedName>
        <fullName evidence="2">SpoVA/SpoVAEb family sporulation membrane protein</fullName>
    </submittedName>
</protein>
<gene>
    <name evidence="2" type="ORF">MKY91_09265</name>
</gene>
<feature type="transmembrane region" description="Helical" evidence="1">
    <location>
        <begin position="124"/>
        <end position="146"/>
    </location>
</feature>
<dbReference type="Proteomes" id="UP001418796">
    <property type="component" value="Unassembled WGS sequence"/>
</dbReference>
<evidence type="ECO:0000313" key="2">
    <source>
        <dbReference type="EMBL" id="MEN0643333.1"/>
    </source>
</evidence>
<keyword evidence="3" id="KW-1185">Reference proteome</keyword>
<reference evidence="2 3" key="1">
    <citation type="submission" date="2024-03" db="EMBL/GenBank/DDBJ databases">
        <title>Bacilli Hybrid Assemblies.</title>
        <authorList>
            <person name="Kovac J."/>
        </authorList>
    </citation>
    <scope>NUCLEOTIDE SEQUENCE [LARGE SCALE GENOMIC DNA]</scope>
    <source>
        <strain evidence="2 3">FSL R7-0666</strain>
    </source>
</reference>
<keyword evidence="1" id="KW-1133">Transmembrane helix</keyword>
<dbReference type="RefSeq" id="WP_343130273.1">
    <property type="nucleotide sequence ID" value="NZ_JBCITK010000001.1"/>
</dbReference>
<feature type="transmembrane region" description="Helical" evidence="1">
    <location>
        <begin position="59"/>
        <end position="79"/>
    </location>
</feature>
<feature type="transmembrane region" description="Helical" evidence="1">
    <location>
        <begin position="21"/>
        <end position="47"/>
    </location>
</feature>
<feature type="transmembrane region" description="Helical" evidence="1">
    <location>
        <begin position="86"/>
        <end position="104"/>
    </location>
</feature>
<evidence type="ECO:0000313" key="3">
    <source>
        <dbReference type="Proteomes" id="UP001418796"/>
    </source>
</evidence>
<dbReference type="Pfam" id="PF03862">
    <property type="entry name" value="SpoVAC_SpoVAEB"/>
    <property type="match status" value="1"/>
</dbReference>
<evidence type="ECO:0000256" key="1">
    <source>
        <dbReference type="SAM" id="Phobius"/>
    </source>
</evidence>
<dbReference type="InterPro" id="IPR005562">
    <property type="entry name" value="SpoVA"/>
</dbReference>